<accession>A0A445AGG1</accession>
<sequence length="86" mass="10298">MIDDELKNLYFIEIEKILNSNVKFLKDYQSMSYLELRKILAPTLESIEKVNDFILTIFLGMKKEYLNFDTCQDDEYKDIPQECFTP</sequence>
<protein>
    <submittedName>
        <fullName evidence="1">Uncharacterized protein</fullName>
    </submittedName>
</protein>
<comment type="caution">
    <text evidence="1">The sequence shown here is derived from an EMBL/GenBank/DDBJ whole genome shotgun (WGS) entry which is preliminary data.</text>
</comment>
<dbReference type="Proteomes" id="UP000289738">
    <property type="component" value="Chromosome B02"/>
</dbReference>
<proteinExistence type="predicted"/>
<gene>
    <name evidence="1" type="ORF">Ahy_B02g059326</name>
</gene>
<evidence type="ECO:0000313" key="1">
    <source>
        <dbReference type="EMBL" id="RYR25523.1"/>
    </source>
</evidence>
<reference evidence="1 2" key="1">
    <citation type="submission" date="2019-01" db="EMBL/GenBank/DDBJ databases">
        <title>Sequencing of cultivated peanut Arachis hypogaea provides insights into genome evolution and oil improvement.</title>
        <authorList>
            <person name="Chen X."/>
        </authorList>
    </citation>
    <scope>NUCLEOTIDE SEQUENCE [LARGE SCALE GENOMIC DNA]</scope>
    <source>
        <strain evidence="2">cv. Fuhuasheng</strain>
        <tissue evidence="1">Leaves</tissue>
    </source>
</reference>
<dbReference type="EMBL" id="SDMP01000012">
    <property type="protein sequence ID" value="RYR25523.1"/>
    <property type="molecule type" value="Genomic_DNA"/>
</dbReference>
<keyword evidence="2" id="KW-1185">Reference proteome</keyword>
<name>A0A445AGG1_ARAHY</name>
<evidence type="ECO:0000313" key="2">
    <source>
        <dbReference type="Proteomes" id="UP000289738"/>
    </source>
</evidence>
<dbReference type="AlphaFoldDB" id="A0A445AGG1"/>
<organism evidence="1 2">
    <name type="scientific">Arachis hypogaea</name>
    <name type="common">Peanut</name>
    <dbReference type="NCBI Taxonomy" id="3818"/>
    <lineage>
        <taxon>Eukaryota</taxon>
        <taxon>Viridiplantae</taxon>
        <taxon>Streptophyta</taxon>
        <taxon>Embryophyta</taxon>
        <taxon>Tracheophyta</taxon>
        <taxon>Spermatophyta</taxon>
        <taxon>Magnoliopsida</taxon>
        <taxon>eudicotyledons</taxon>
        <taxon>Gunneridae</taxon>
        <taxon>Pentapetalae</taxon>
        <taxon>rosids</taxon>
        <taxon>fabids</taxon>
        <taxon>Fabales</taxon>
        <taxon>Fabaceae</taxon>
        <taxon>Papilionoideae</taxon>
        <taxon>50 kb inversion clade</taxon>
        <taxon>dalbergioids sensu lato</taxon>
        <taxon>Dalbergieae</taxon>
        <taxon>Pterocarpus clade</taxon>
        <taxon>Arachis</taxon>
    </lineage>
</organism>